<sequence length="297" mass="35243">MKAIKFAHVRSVVKVNERQLLRVDPLVLYHGLPGHLRSSNRKTHGIDMELWLVEGQECLIIPEDVTQINVWLKDLDRPVEYEYFVTEILYSFNSWWHIHDLIKRHRAPYEYIPIPPLPPRQMPIKKIFFDIYYDNFGTFRNAYHSLDGVYLQKTDSACRQFASQYGLSKKPVFDKLYWNRHLQIPQDAYHALASKAAHLLDITLRYLNTNGKVAWLKDTLRLAILILFILHYFLLPSYFKIEIIEHLKNIYQLARNDHAIIKLIELWVVEAKLLKLAFSTTMTSNTYKELRSLFEKE</sequence>
<reference evidence="1 2" key="1">
    <citation type="journal article" date="2019" name="Environ. Microbiol.">
        <title>At the nexus of three kingdoms: the genome of the mycorrhizal fungus Gigaspora margarita provides insights into plant, endobacterial and fungal interactions.</title>
        <authorList>
            <person name="Venice F."/>
            <person name="Ghignone S."/>
            <person name="Salvioli di Fossalunga A."/>
            <person name="Amselem J."/>
            <person name="Novero M."/>
            <person name="Xianan X."/>
            <person name="Sedzielewska Toro K."/>
            <person name="Morin E."/>
            <person name="Lipzen A."/>
            <person name="Grigoriev I.V."/>
            <person name="Henrissat B."/>
            <person name="Martin F.M."/>
            <person name="Bonfante P."/>
        </authorList>
    </citation>
    <scope>NUCLEOTIDE SEQUENCE [LARGE SCALE GENOMIC DNA]</scope>
    <source>
        <strain evidence="1 2">BEG34</strain>
    </source>
</reference>
<accession>A0A8H4ADQ6</accession>
<evidence type="ECO:0000313" key="1">
    <source>
        <dbReference type="EMBL" id="KAF0483284.1"/>
    </source>
</evidence>
<gene>
    <name evidence="1" type="ORF">F8M41_023228</name>
</gene>
<comment type="caution">
    <text evidence="1">The sequence shown here is derived from an EMBL/GenBank/DDBJ whole genome shotgun (WGS) entry which is preliminary data.</text>
</comment>
<dbReference type="Proteomes" id="UP000439903">
    <property type="component" value="Unassembled WGS sequence"/>
</dbReference>
<proteinExistence type="predicted"/>
<organism evidence="1 2">
    <name type="scientific">Gigaspora margarita</name>
    <dbReference type="NCBI Taxonomy" id="4874"/>
    <lineage>
        <taxon>Eukaryota</taxon>
        <taxon>Fungi</taxon>
        <taxon>Fungi incertae sedis</taxon>
        <taxon>Mucoromycota</taxon>
        <taxon>Glomeromycotina</taxon>
        <taxon>Glomeromycetes</taxon>
        <taxon>Diversisporales</taxon>
        <taxon>Gigasporaceae</taxon>
        <taxon>Gigaspora</taxon>
    </lineage>
</organism>
<keyword evidence="2" id="KW-1185">Reference proteome</keyword>
<protein>
    <submittedName>
        <fullName evidence="1">Uncharacterized protein</fullName>
    </submittedName>
</protein>
<dbReference type="EMBL" id="WTPW01000748">
    <property type="protein sequence ID" value="KAF0483284.1"/>
    <property type="molecule type" value="Genomic_DNA"/>
</dbReference>
<dbReference type="OrthoDB" id="10366636at2759"/>
<name>A0A8H4ADQ6_GIGMA</name>
<evidence type="ECO:0000313" key="2">
    <source>
        <dbReference type="Proteomes" id="UP000439903"/>
    </source>
</evidence>
<dbReference type="AlphaFoldDB" id="A0A8H4ADQ6"/>